<evidence type="ECO:0000313" key="3">
    <source>
        <dbReference type="Proteomes" id="UP001234178"/>
    </source>
</evidence>
<protein>
    <submittedName>
        <fullName evidence="2">Uncharacterized protein</fullName>
    </submittedName>
</protein>
<proteinExistence type="predicted"/>
<evidence type="ECO:0000313" key="2">
    <source>
        <dbReference type="EMBL" id="KAK4006623.1"/>
    </source>
</evidence>
<dbReference type="EMBL" id="JAOYFB010000002">
    <property type="protein sequence ID" value="KAK4006623.1"/>
    <property type="molecule type" value="Genomic_DNA"/>
</dbReference>
<feature type="coiled-coil region" evidence="1">
    <location>
        <begin position="5"/>
        <end position="32"/>
    </location>
</feature>
<organism evidence="2 3">
    <name type="scientific">Daphnia magna</name>
    <dbReference type="NCBI Taxonomy" id="35525"/>
    <lineage>
        <taxon>Eukaryota</taxon>
        <taxon>Metazoa</taxon>
        <taxon>Ecdysozoa</taxon>
        <taxon>Arthropoda</taxon>
        <taxon>Crustacea</taxon>
        <taxon>Branchiopoda</taxon>
        <taxon>Diplostraca</taxon>
        <taxon>Cladocera</taxon>
        <taxon>Anomopoda</taxon>
        <taxon>Daphniidae</taxon>
        <taxon>Daphnia</taxon>
    </lineage>
</organism>
<reference evidence="2 3" key="1">
    <citation type="journal article" date="2023" name="Nucleic Acids Res.">
        <title>The hologenome of Daphnia magna reveals possible DNA methylation and microbiome-mediated evolution of the host genome.</title>
        <authorList>
            <person name="Chaturvedi A."/>
            <person name="Li X."/>
            <person name="Dhandapani V."/>
            <person name="Marshall H."/>
            <person name="Kissane S."/>
            <person name="Cuenca-Cambronero M."/>
            <person name="Asole G."/>
            <person name="Calvet F."/>
            <person name="Ruiz-Romero M."/>
            <person name="Marangio P."/>
            <person name="Guigo R."/>
            <person name="Rago D."/>
            <person name="Mirbahai L."/>
            <person name="Eastwood N."/>
            <person name="Colbourne J.K."/>
            <person name="Zhou J."/>
            <person name="Mallon E."/>
            <person name="Orsini L."/>
        </authorList>
    </citation>
    <scope>NUCLEOTIDE SEQUENCE [LARGE SCALE GENOMIC DNA]</scope>
    <source>
        <strain evidence="2">LRV0_1</strain>
    </source>
</reference>
<gene>
    <name evidence="2" type="ORF">OUZ56_011780</name>
</gene>
<keyword evidence="3" id="KW-1185">Reference proteome</keyword>
<comment type="caution">
    <text evidence="2">The sequence shown here is derived from an EMBL/GenBank/DDBJ whole genome shotgun (WGS) entry which is preliminary data.</text>
</comment>
<sequence>MKNRIFRSNNKVKSLEERIKEFNKACKVLVSKERRNSVDCKMKFLSQTEAQVVRAFFQKGSLKPTDKYLKGMRYELAFVIDATLMFMKSHAAYVFF</sequence>
<evidence type="ECO:0000256" key="1">
    <source>
        <dbReference type="SAM" id="Coils"/>
    </source>
</evidence>
<keyword evidence="1" id="KW-0175">Coiled coil</keyword>
<accession>A0ABQ9Z173</accession>
<name>A0ABQ9Z173_9CRUS</name>
<dbReference type="Proteomes" id="UP001234178">
    <property type="component" value="Unassembled WGS sequence"/>
</dbReference>